<organism evidence="1 2">
    <name type="scientific">Compostibacillus humi</name>
    <dbReference type="NCBI Taxonomy" id="1245525"/>
    <lineage>
        <taxon>Bacteria</taxon>
        <taxon>Bacillati</taxon>
        <taxon>Bacillota</taxon>
        <taxon>Bacilli</taxon>
        <taxon>Bacillales</taxon>
        <taxon>Bacillaceae</taxon>
        <taxon>Compostibacillus</taxon>
    </lineage>
</organism>
<comment type="caution">
    <text evidence="1">The sequence shown here is derived from an EMBL/GenBank/DDBJ whole genome shotgun (WGS) entry which is preliminary data.</text>
</comment>
<dbReference type="EMBL" id="BMEV01000014">
    <property type="protein sequence ID" value="GGH73135.1"/>
    <property type="molecule type" value="Genomic_DNA"/>
</dbReference>
<sequence>MKLEVHNLGLEVQQVQIDIISSSSAFLVGDNEQLTLTSFFDTPPSSYTIESFVPLAGERDESSG</sequence>
<accession>A0A8J3EKG7</accession>
<proteinExistence type="predicted"/>
<evidence type="ECO:0000313" key="1">
    <source>
        <dbReference type="EMBL" id="GGH73135.1"/>
    </source>
</evidence>
<evidence type="ECO:0000313" key="2">
    <source>
        <dbReference type="Proteomes" id="UP000602050"/>
    </source>
</evidence>
<gene>
    <name evidence="1" type="primary">gerPD</name>
    <name evidence="1" type="ORF">GCM10010978_10710</name>
</gene>
<keyword evidence="2" id="KW-1185">Reference proteome</keyword>
<name>A0A8J3EKG7_9BACI</name>
<dbReference type="RefSeq" id="WP_188391350.1">
    <property type="nucleotide sequence ID" value="NZ_BMEV01000014.1"/>
</dbReference>
<reference evidence="1" key="2">
    <citation type="submission" date="2020-09" db="EMBL/GenBank/DDBJ databases">
        <authorList>
            <person name="Sun Q."/>
            <person name="Zhou Y."/>
        </authorList>
    </citation>
    <scope>NUCLEOTIDE SEQUENCE</scope>
    <source>
        <strain evidence="1">CGMCC 1.12360</strain>
    </source>
</reference>
<reference evidence="1" key="1">
    <citation type="journal article" date="2014" name="Int. J. Syst. Evol. Microbiol.">
        <title>Complete genome sequence of Corynebacterium casei LMG S-19264T (=DSM 44701T), isolated from a smear-ripened cheese.</title>
        <authorList>
            <consortium name="US DOE Joint Genome Institute (JGI-PGF)"/>
            <person name="Walter F."/>
            <person name="Albersmeier A."/>
            <person name="Kalinowski J."/>
            <person name="Ruckert C."/>
        </authorList>
    </citation>
    <scope>NUCLEOTIDE SEQUENCE</scope>
    <source>
        <strain evidence="1">CGMCC 1.12360</strain>
    </source>
</reference>
<dbReference type="AlphaFoldDB" id="A0A8J3EKG7"/>
<dbReference type="Proteomes" id="UP000602050">
    <property type="component" value="Unassembled WGS sequence"/>
</dbReference>
<protein>
    <submittedName>
        <fullName evidence="1">Putative spore germination protein GerPD</fullName>
    </submittedName>
</protein>